<accession>A0A074ZYE1</accession>
<gene>
    <name evidence="1" type="ORF">T265_01722</name>
</gene>
<reference evidence="1 2" key="1">
    <citation type="submission" date="2013-11" db="EMBL/GenBank/DDBJ databases">
        <title>Opisthorchis viverrini - life in the bile duct.</title>
        <authorList>
            <person name="Young N.D."/>
            <person name="Nagarajan N."/>
            <person name="Lin S.J."/>
            <person name="Korhonen P.K."/>
            <person name="Jex A.R."/>
            <person name="Hall R.S."/>
            <person name="Safavi-Hemami H."/>
            <person name="Kaewkong W."/>
            <person name="Bertrand D."/>
            <person name="Gao S."/>
            <person name="Seet Q."/>
            <person name="Wongkham S."/>
            <person name="Teh B.T."/>
            <person name="Wongkham C."/>
            <person name="Intapan P.M."/>
            <person name="Maleewong W."/>
            <person name="Yang X."/>
            <person name="Hu M."/>
            <person name="Wang Z."/>
            <person name="Hofmann A."/>
            <person name="Sternberg P.W."/>
            <person name="Tan P."/>
            <person name="Wang J."/>
            <person name="Gasser R.B."/>
        </authorList>
    </citation>
    <scope>NUCLEOTIDE SEQUENCE [LARGE SCALE GENOMIC DNA]</scope>
</reference>
<sequence>MKWAQSQSFPQPYVLLEPKLHENSEIHSYILVYFANSPELLKRQSSLNVINVFITRCQGSPILKLYKTIHKVTENSSTAHDWFSPSWGSSGRRSPRVSVNLMIHLNPNRTVFDKYTHLKINLVFTRNSTENGFSATFSQKTVELHSTANQFGFYERLN</sequence>
<organism evidence="1 2">
    <name type="scientific">Opisthorchis viverrini</name>
    <name type="common">Southeast Asian liver fluke</name>
    <dbReference type="NCBI Taxonomy" id="6198"/>
    <lineage>
        <taxon>Eukaryota</taxon>
        <taxon>Metazoa</taxon>
        <taxon>Spiralia</taxon>
        <taxon>Lophotrochozoa</taxon>
        <taxon>Platyhelminthes</taxon>
        <taxon>Trematoda</taxon>
        <taxon>Digenea</taxon>
        <taxon>Opisthorchiida</taxon>
        <taxon>Opisthorchiata</taxon>
        <taxon>Opisthorchiidae</taxon>
        <taxon>Opisthorchis</taxon>
    </lineage>
</organism>
<dbReference type="OrthoDB" id="10066259at2759"/>
<dbReference type="GeneID" id="20315910"/>
<dbReference type="Proteomes" id="UP000054324">
    <property type="component" value="Unassembled WGS sequence"/>
</dbReference>
<dbReference type="KEGG" id="ovi:T265_01722"/>
<keyword evidence="2" id="KW-1185">Reference proteome</keyword>
<dbReference type="CTD" id="20315910"/>
<evidence type="ECO:0000313" key="2">
    <source>
        <dbReference type="Proteomes" id="UP000054324"/>
    </source>
</evidence>
<evidence type="ECO:0000313" key="1">
    <source>
        <dbReference type="EMBL" id="KER32096.1"/>
    </source>
</evidence>
<dbReference type="EMBL" id="KL596637">
    <property type="protein sequence ID" value="KER32096.1"/>
    <property type="molecule type" value="Genomic_DNA"/>
</dbReference>
<dbReference type="RefSeq" id="XP_009164076.1">
    <property type="nucleotide sequence ID" value="XM_009165812.1"/>
</dbReference>
<proteinExistence type="predicted"/>
<name>A0A074ZYE1_OPIVI</name>
<dbReference type="AlphaFoldDB" id="A0A074ZYE1"/>
<protein>
    <submittedName>
        <fullName evidence="1">Uncharacterized protein</fullName>
    </submittedName>
</protein>
<dbReference type="STRING" id="6198.A0A074ZYE1"/>